<keyword evidence="3" id="KW-0813">Transport</keyword>
<feature type="domain" description="Major facilitator superfamily (MFS) profile" evidence="8">
    <location>
        <begin position="1"/>
        <end position="435"/>
    </location>
</feature>
<dbReference type="Proteomes" id="UP000320461">
    <property type="component" value="Unassembled WGS sequence"/>
</dbReference>
<name>A0A4Y3KH37_9CELL</name>
<dbReference type="PANTHER" id="PTHR23514">
    <property type="entry name" value="BYPASS OF STOP CODON PROTEIN 6"/>
    <property type="match status" value="1"/>
</dbReference>
<feature type="transmembrane region" description="Helical" evidence="7">
    <location>
        <begin position="44"/>
        <end position="64"/>
    </location>
</feature>
<comment type="similarity">
    <text evidence="2">Belongs to the major facilitator superfamily.</text>
</comment>
<feature type="transmembrane region" description="Helical" evidence="7">
    <location>
        <begin position="7"/>
        <end position="24"/>
    </location>
</feature>
<dbReference type="SUPFAM" id="SSF103473">
    <property type="entry name" value="MFS general substrate transporter"/>
    <property type="match status" value="1"/>
</dbReference>
<comment type="subcellular location">
    <subcellularLocation>
        <location evidence="1">Cell membrane</location>
        <topology evidence="1">Multi-pass membrane protein</topology>
    </subcellularLocation>
</comment>
<evidence type="ECO:0000256" key="7">
    <source>
        <dbReference type="SAM" id="Phobius"/>
    </source>
</evidence>
<organism evidence="9 10">
    <name type="scientific">Cellulomonas gelida</name>
    <dbReference type="NCBI Taxonomy" id="1712"/>
    <lineage>
        <taxon>Bacteria</taxon>
        <taxon>Bacillati</taxon>
        <taxon>Actinomycetota</taxon>
        <taxon>Actinomycetes</taxon>
        <taxon>Micrococcales</taxon>
        <taxon>Cellulomonadaceae</taxon>
        <taxon>Cellulomonas</taxon>
    </lineage>
</organism>
<dbReference type="InterPro" id="IPR011701">
    <property type="entry name" value="MFS"/>
</dbReference>
<evidence type="ECO:0000313" key="9">
    <source>
        <dbReference type="EMBL" id="GEA82986.1"/>
    </source>
</evidence>
<evidence type="ECO:0000256" key="5">
    <source>
        <dbReference type="ARBA" id="ARBA00022989"/>
    </source>
</evidence>
<feature type="transmembrane region" description="Helical" evidence="7">
    <location>
        <begin position="323"/>
        <end position="342"/>
    </location>
</feature>
<feature type="transmembrane region" description="Helical" evidence="7">
    <location>
        <begin position="71"/>
        <end position="94"/>
    </location>
</feature>
<feature type="transmembrane region" description="Helical" evidence="7">
    <location>
        <begin position="410"/>
        <end position="435"/>
    </location>
</feature>
<evidence type="ECO:0000256" key="4">
    <source>
        <dbReference type="ARBA" id="ARBA00022692"/>
    </source>
</evidence>
<keyword evidence="10" id="KW-1185">Reference proteome</keyword>
<evidence type="ECO:0000256" key="6">
    <source>
        <dbReference type="ARBA" id="ARBA00023136"/>
    </source>
</evidence>
<feature type="transmembrane region" description="Helical" evidence="7">
    <location>
        <begin position="256"/>
        <end position="278"/>
    </location>
</feature>
<dbReference type="Gene3D" id="1.20.1250.20">
    <property type="entry name" value="MFS general substrate transporter like domains"/>
    <property type="match status" value="1"/>
</dbReference>
<dbReference type="InterPro" id="IPR036259">
    <property type="entry name" value="MFS_trans_sf"/>
</dbReference>
<dbReference type="PROSITE" id="PS50850">
    <property type="entry name" value="MFS"/>
    <property type="match status" value="1"/>
</dbReference>
<dbReference type="InterPro" id="IPR020846">
    <property type="entry name" value="MFS_dom"/>
</dbReference>
<feature type="transmembrane region" description="Helical" evidence="7">
    <location>
        <begin position="383"/>
        <end position="404"/>
    </location>
</feature>
<reference evidence="9 10" key="1">
    <citation type="submission" date="2019-06" db="EMBL/GenBank/DDBJ databases">
        <title>Whole genome shotgun sequence of Cellulomonas gelida NBRC 3748.</title>
        <authorList>
            <person name="Hosoyama A."/>
            <person name="Uohara A."/>
            <person name="Ohji S."/>
            <person name="Ichikawa N."/>
        </authorList>
    </citation>
    <scope>NUCLEOTIDE SEQUENCE [LARGE SCALE GENOMIC DNA]</scope>
    <source>
        <strain evidence="9 10">NBRC 3748</strain>
    </source>
</reference>
<dbReference type="GO" id="GO:0022857">
    <property type="term" value="F:transmembrane transporter activity"/>
    <property type="evidence" value="ECO:0007669"/>
    <property type="project" value="InterPro"/>
</dbReference>
<feature type="transmembrane region" description="Helical" evidence="7">
    <location>
        <begin position="156"/>
        <end position="177"/>
    </location>
</feature>
<keyword evidence="5 7" id="KW-1133">Transmembrane helix</keyword>
<proteinExistence type="inferred from homology"/>
<accession>A0A4Y3KH37</accession>
<dbReference type="PANTHER" id="PTHR23514:SF3">
    <property type="entry name" value="BYPASS OF STOP CODON PROTEIN 6"/>
    <property type="match status" value="1"/>
</dbReference>
<keyword evidence="6 7" id="KW-0472">Membrane</keyword>
<dbReference type="GO" id="GO:0005886">
    <property type="term" value="C:plasma membrane"/>
    <property type="evidence" value="ECO:0007669"/>
    <property type="project" value="UniProtKB-SubCell"/>
</dbReference>
<dbReference type="OrthoDB" id="4350200at2"/>
<dbReference type="InterPro" id="IPR051788">
    <property type="entry name" value="MFS_Transporter"/>
</dbReference>
<evidence type="ECO:0000259" key="8">
    <source>
        <dbReference type="PROSITE" id="PS50850"/>
    </source>
</evidence>
<feature type="transmembrane region" description="Helical" evidence="7">
    <location>
        <begin position="290"/>
        <end position="311"/>
    </location>
</feature>
<evidence type="ECO:0000256" key="3">
    <source>
        <dbReference type="ARBA" id="ARBA00022448"/>
    </source>
</evidence>
<sequence>MRRDSLTWTFYGAFVVWGWFLYSFNPSVPLLAEEFGISAAQAGLHGTAMAAGAVLASWAAPTLIAGRGRRAAIVVALGLVAAGVVGLVLAPSLWVSLPSVAVMAVGGNVAIASSQAGLARHHGEAASAAVTEANGVGSSVGLVGPLAAGLCVAIGWGWRPAVAVTVVLAGVVVWRALRIPVGGAMTPPTRGPHAVAQQPHAHAVVRLDGPHGVEPVLGSVEATAVAVVERPDETEPTAPAADQPALAAQALARRRLAAWCFLGSLVAAIALENVTTFWSTDLVRDQTAAGAGIATATTAGFVAGLSAVRFVVGPMSLRVRPALLLAVSFVVTVAGWAVLWTATSPTVAVAGLVVAGVGCGAQYPLSVALLLSTAPGAQDSAQARATLAGGLAIGLAPFVLGALADAVGVHTAFLVVPAIAVLGGVASVLGGRALLSGRTPAVRSSVRPTP</sequence>
<protein>
    <recommendedName>
        <fullName evidence="8">Major facilitator superfamily (MFS) profile domain-containing protein</fullName>
    </recommendedName>
</protein>
<dbReference type="Pfam" id="PF07690">
    <property type="entry name" value="MFS_1"/>
    <property type="match status" value="1"/>
</dbReference>
<dbReference type="EMBL" id="BJLQ01000002">
    <property type="protein sequence ID" value="GEA82986.1"/>
    <property type="molecule type" value="Genomic_DNA"/>
</dbReference>
<dbReference type="RefSeq" id="WP_141368473.1">
    <property type="nucleotide sequence ID" value="NZ_BJLQ01000002.1"/>
</dbReference>
<comment type="caution">
    <text evidence="9">The sequence shown here is derived from an EMBL/GenBank/DDBJ whole genome shotgun (WGS) entry which is preliminary data.</text>
</comment>
<dbReference type="AlphaFoldDB" id="A0A4Y3KH37"/>
<feature type="transmembrane region" description="Helical" evidence="7">
    <location>
        <begin position="348"/>
        <end position="371"/>
    </location>
</feature>
<evidence type="ECO:0000256" key="1">
    <source>
        <dbReference type="ARBA" id="ARBA00004651"/>
    </source>
</evidence>
<gene>
    <name evidence="9" type="ORF">CGE01nite_02370</name>
</gene>
<evidence type="ECO:0000256" key="2">
    <source>
        <dbReference type="ARBA" id="ARBA00008335"/>
    </source>
</evidence>
<evidence type="ECO:0000313" key="10">
    <source>
        <dbReference type="Proteomes" id="UP000320461"/>
    </source>
</evidence>
<keyword evidence="4 7" id="KW-0812">Transmembrane</keyword>